<sequence length="480" mass="54547">MNKLLILSLFLYGVAAVRPFKGGNYDDAVKVINDDLERKSKKNGTMNDKPFNLRENINYERKNNYELYTDIDGELKQQKFNVNEPRQILKKNIDEFRYLINDLEILFGVYKFNPRDKEKVLKETLKPESLCFTIMGLISNHLNELKVNNAPIYGLYIKGERNSNYEVDSTLGIYAILSNVTISIGNFTFPEMKNAPYQLPYLVGHYDSRTGFKNKDIGYLCPLPTFLIDVIRTTKFGLRVFYNGSDIDVKELFPITLSYALENKSLLPIYKEDSNYKAEKTKLLNILSKEAEDVPFRMIKDKNISGKGVKNPEERILASKSFFNSREQIKKFISSSGKAPMDSSSIALYFLALSQNAFSKQKGFAMSRITKINVTNIQKSKTGYLTQYTIQLGLENNSSITINAVVNGKNIYVPSILEKNSSIVTSGSPSISFENIPYSYGIHVNEGGSGLVYLFAELVFNFNKAFPYNVNNLSMYVSSK</sequence>
<dbReference type="VEuPathDB" id="PlasmoDB:PY02842"/>
<evidence type="ECO:0000313" key="2">
    <source>
        <dbReference type="EMBL" id="CDU17070.1"/>
    </source>
</evidence>
<dbReference type="EMBL" id="LK934634">
    <property type="protein sequence ID" value="CDU17070.1"/>
    <property type="molecule type" value="Genomic_DNA"/>
</dbReference>
<protein>
    <submittedName>
        <fullName evidence="2">Secreted ookinete protein, putative</fullName>
    </submittedName>
</protein>
<dbReference type="Proteomes" id="UP000072874">
    <property type="component" value="Chromosome 6"/>
</dbReference>
<dbReference type="AlphaFoldDB" id="A0A077Y619"/>
<dbReference type="RefSeq" id="XP_022813200.1">
    <property type="nucleotide sequence ID" value="XM_022955422.1"/>
</dbReference>
<name>A0A077Y619_PLAYE</name>
<dbReference type="VEuPathDB" id="PlasmoDB:Py17XNL_000600767"/>
<evidence type="ECO:0000313" key="5">
    <source>
        <dbReference type="Proteomes" id="UP000072904"/>
    </source>
</evidence>
<dbReference type="OrthoDB" id="374222at2759"/>
<reference evidence="4 5" key="1">
    <citation type="journal article" date="2014" name="BMC Biol.">
        <title>A comprehensive evaluation of rodent malaria parasite genomes and gene expression.</title>
        <authorList>
            <person name="Otto T.D."/>
            <person name="Bohme U."/>
            <person name="Jackson A.P."/>
            <person name="Hunt M."/>
            <person name="Franke-Fayard B."/>
            <person name="Hoeijmakers W.A."/>
            <person name="Religa A.A."/>
            <person name="Robertson L."/>
            <person name="Sanders M."/>
            <person name="Ogun S.A."/>
            <person name="Cunningham D."/>
            <person name="Erhart A."/>
            <person name="Billker O."/>
            <person name="Khan S.M."/>
            <person name="Stunnenberg H.G."/>
            <person name="Langhorne J."/>
            <person name="Holder A.A."/>
            <person name="Waters A.P."/>
            <person name="Newbold C.I."/>
            <person name="Pain A."/>
            <person name="Berriman M."/>
            <person name="Janse C.J."/>
        </authorList>
    </citation>
    <scope>NUCLEOTIDE SEQUENCE [LARGE SCALE GENOMIC DNA]</scope>
    <source>
        <strain evidence="3 4">17X</strain>
        <strain evidence="2 5">YM</strain>
    </source>
</reference>
<dbReference type="Proteomes" id="UP000072904">
    <property type="component" value="Chromosome 6"/>
</dbReference>
<reference evidence="3" key="3">
    <citation type="submission" date="2014-05" db="EMBL/GenBank/DDBJ databases">
        <authorList>
            <person name="Aslett M.A."/>
            <person name="De Silva N."/>
        </authorList>
    </citation>
    <scope>NUCLEOTIDE SEQUENCE</scope>
    <source>
        <strain evidence="3">17X</strain>
    </source>
</reference>
<dbReference type="KEGG" id="pyo:PY17X_0621900"/>
<dbReference type="GeneID" id="3829998"/>
<feature type="chain" id="PRO_5014501839" evidence="1">
    <location>
        <begin position="17"/>
        <end position="480"/>
    </location>
</feature>
<dbReference type="OMA" id="VIRTTKF"/>
<dbReference type="VEuPathDB" id="PlasmoDB:PY17X_0621900"/>
<evidence type="ECO:0000313" key="3">
    <source>
        <dbReference type="EMBL" id="VTZ75514.1"/>
    </source>
</evidence>
<proteinExistence type="predicted"/>
<reference evidence="2" key="2">
    <citation type="submission" date="2014-05" db="EMBL/GenBank/DDBJ databases">
        <authorList>
            <person name="Aslett A.Martin."/>
            <person name="De Silva Nishadi"/>
        </authorList>
    </citation>
    <scope>NUCLEOTIDE SEQUENCE</scope>
    <source>
        <strain evidence="2">YM</strain>
    </source>
</reference>
<keyword evidence="1" id="KW-0732">Signal</keyword>
<accession>A0A077Y619</accession>
<organism evidence="2 5">
    <name type="scientific">Plasmodium yoelii</name>
    <dbReference type="NCBI Taxonomy" id="5861"/>
    <lineage>
        <taxon>Eukaryota</taxon>
        <taxon>Sar</taxon>
        <taxon>Alveolata</taxon>
        <taxon>Apicomplexa</taxon>
        <taxon>Aconoidasida</taxon>
        <taxon>Haemosporida</taxon>
        <taxon>Plasmodiidae</taxon>
        <taxon>Plasmodium</taxon>
        <taxon>Plasmodium (Vinckeia)</taxon>
    </lineage>
</organism>
<dbReference type="VEuPathDB" id="PlasmoDB:PYYM_0621000"/>
<feature type="signal peptide" evidence="1">
    <location>
        <begin position="1"/>
        <end position="16"/>
    </location>
</feature>
<dbReference type="EMBL" id="LM993660">
    <property type="protein sequence ID" value="VTZ75514.1"/>
    <property type="molecule type" value="Genomic_DNA"/>
</dbReference>
<reference evidence="3" key="4">
    <citation type="submission" date="2019-05" db="EMBL/GenBank/DDBJ databases">
        <authorList>
            <consortium name="Pathogen Informatics"/>
        </authorList>
    </citation>
    <scope>NUCLEOTIDE SEQUENCE</scope>
    <source>
        <strain evidence="3">17X</strain>
    </source>
</reference>
<evidence type="ECO:0000256" key="1">
    <source>
        <dbReference type="SAM" id="SignalP"/>
    </source>
</evidence>
<gene>
    <name evidence="3" type="ORF">PY17X_0621900</name>
    <name evidence="2" type="ORF">PYYM_0621000</name>
</gene>
<evidence type="ECO:0000313" key="4">
    <source>
        <dbReference type="Proteomes" id="UP000072874"/>
    </source>
</evidence>